<name>A0A4R8SHE4_9MYCO</name>
<dbReference type="InterPro" id="IPR036873">
    <property type="entry name" value="Rhodanese-like_dom_sf"/>
</dbReference>
<dbReference type="Proteomes" id="UP000294844">
    <property type="component" value="Unassembled WGS sequence"/>
</dbReference>
<accession>A0A4R8SHE4</accession>
<evidence type="ECO:0000313" key="3">
    <source>
        <dbReference type="EMBL" id="TEA05349.1"/>
    </source>
</evidence>
<protein>
    <recommendedName>
        <fullName evidence="1">Rhodanese domain-containing protein</fullName>
    </recommendedName>
</protein>
<dbReference type="PROSITE" id="PS50206">
    <property type="entry name" value="RHODANESE_3"/>
    <property type="match status" value="1"/>
</dbReference>
<dbReference type="SMART" id="SM00450">
    <property type="entry name" value="RHOD"/>
    <property type="match status" value="1"/>
</dbReference>
<dbReference type="Pfam" id="PF00581">
    <property type="entry name" value="Rhodanese"/>
    <property type="match status" value="1"/>
</dbReference>
<dbReference type="AlphaFoldDB" id="A0A4R8SHE4"/>
<dbReference type="EMBL" id="PECM01000008">
    <property type="protein sequence ID" value="TEA05349.1"/>
    <property type="molecule type" value="Genomic_DNA"/>
</dbReference>
<evidence type="ECO:0000313" key="5">
    <source>
        <dbReference type="Proteomes" id="UP000295685"/>
    </source>
</evidence>
<reference evidence="4 5" key="1">
    <citation type="journal article" date="2019" name="Sci. Rep.">
        <title>Extended insight into the Mycobacterium chelonae-abscessus complex through whole genome sequencing of Mycobacterium salmoniphilum outbreak and Mycobacterium salmoniphilum-like strains.</title>
        <authorList>
            <person name="Behra P.R.K."/>
            <person name="Das S."/>
            <person name="Pettersson B.M.F."/>
            <person name="Shirreff L."/>
            <person name="DuCote T."/>
            <person name="Jacobsson K.G."/>
            <person name="Ennis D.G."/>
            <person name="Kirsebom L.A."/>
        </authorList>
    </citation>
    <scope>NUCLEOTIDE SEQUENCE [LARGE SCALE GENOMIC DNA]</scope>
    <source>
        <strain evidence="3 4">CCUG 60883</strain>
        <strain evidence="2 5">CCUG 60885</strain>
    </source>
</reference>
<dbReference type="Proteomes" id="UP000295685">
    <property type="component" value="Unassembled WGS sequence"/>
</dbReference>
<dbReference type="InterPro" id="IPR001763">
    <property type="entry name" value="Rhodanese-like_dom"/>
</dbReference>
<dbReference type="InterPro" id="IPR044240">
    <property type="entry name" value="STR4-like"/>
</dbReference>
<dbReference type="EMBL" id="PECK01000003">
    <property type="protein sequence ID" value="TDZ96252.1"/>
    <property type="molecule type" value="Genomic_DNA"/>
</dbReference>
<dbReference type="PANTHER" id="PTHR47377:SF1">
    <property type="entry name" value="RHODANESE-LIKE DOMAIN-CONTAINING PROTEIN 4, CHLOROPLASTIC"/>
    <property type="match status" value="1"/>
</dbReference>
<dbReference type="CDD" id="cd01522">
    <property type="entry name" value="RHOD_1"/>
    <property type="match status" value="1"/>
</dbReference>
<dbReference type="PANTHER" id="PTHR47377">
    <property type="entry name" value="RHODANESE-LIKE DOMAIN-CONTAINING PROTEIN 4, CHLOROPLASTIC"/>
    <property type="match status" value="1"/>
</dbReference>
<dbReference type="Gene3D" id="3.40.250.10">
    <property type="entry name" value="Rhodanese-like domain"/>
    <property type="match status" value="1"/>
</dbReference>
<organism evidence="2 5">
    <name type="scientific">Mycobacteroides salmoniphilum</name>
    <dbReference type="NCBI Taxonomy" id="404941"/>
    <lineage>
        <taxon>Bacteria</taxon>
        <taxon>Bacillati</taxon>
        <taxon>Actinomycetota</taxon>
        <taxon>Actinomycetes</taxon>
        <taxon>Mycobacteriales</taxon>
        <taxon>Mycobacteriaceae</taxon>
        <taxon>Mycobacteroides</taxon>
    </lineage>
</organism>
<proteinExistence type="predicted"/>
<evidence type="ECO:0000313" key="2">
    <source>
        <dbReference type="EMBL" id="TDZ96252.1"/>
    </source>
</evidence>
<evidence type="ECO:0000259" key="1">
    <source>
        <dbReference type="PROSITE" id="PS50206"/>
    </source>
</evidence>
<evidence type="ECO:0000313" key="4">
    <source>
        <dbReference type="Proteomes" id="UP000294844"/>
    </source>
</evidence>
<keyword evidence="4" id="KW-1185">Reference proteome</keyword>
<gene>
    <name evidence="3" type="ORF">CCUG60883_02654</name>
    <name evidence="2" type="ORF">CCUG60885_02395</name>
</gene>
<comment type="caution">
    <text evidence="2">The sequence shown here is derived from an EMBL/GenBank/DDBJ whole genome shotgun (WGS) entry which is preliminary data.</text>
</comment>
<sequence>MEGVRAVPIDWLFVGYAGDITPEAAWALLTENPEAVLVDVRTSAEWKWVGVPDLTELGRDVVYIEWVRSNGERNEQFLEELAAAGVTGPSDGDSRPVVFLCRSGNRSIGSAELATEAGITPSYNVLDGFEGNLDENRHRGGVGWRAIGLPWRQS</sequence>
<dbReference type="SUPFAM" id="SSF52821">
    <property type="entry name" value="Rhodanese/Cell cycle control phosphatase"/>
    <property type="match status" value="1"/>
</dbReference>
<feature type="domain" description="Rhodanese" evidence="1">
    <location>
        <begin position="31"/>
        <end position="141"/>
    </location>
</feature>